<dbReference type="InterPro" id="IPR036388">
    <property type="entry name" value="WH-like_DNA-bd_sf"/>
</dbReference>
<dbReference type="AlphaFoldDB" id="A0A2Z2HX21"/>
<dbReference type="KEGG" id="naj:B1756_17935"/>
<dbReference type="InterPro" id="IPR036390">
    <property type="entry name" value="WH_DNA-bd_sf"/>
</dbReference>
<dbReference type="SUPFAM" id="SSF46785">
    <property type="entry name" value="Winged helix' DNA-binding domain"/>
    <property type="match status" value="1"/>
</dbReference>
<sequence length="82" mass="9513">MVERVSWFSPVHYEILGFFERHDIWISARGLAKNIDYDRNYVSRECPLLVEHGLLQKEGTIYSLTGRGRAFLAGEIDPDDLE</sequence>
<reference evidence="2" key="1">
    <citation type="submission" date="2017-02" db="EMBL/GenBank/DDBJ databases">
        <title>Natronthermophilus aegyptiacus gen. nov.,sp. nov., an aerobic, extremely halophilic alkalithermophilic archaeon isolated from the athalassohaline Wadi An Natrun, Egypt.</title>
        <authorList>
            <person name="Zhao B."/>
        </authorList>
    </citation>
    <scope>NUCLEOTIDE SEQUENCE [LARGE SCALE GENOMIC DNA]</scope>
    <source>
        <strain evidence="2">JW/NM-HA 15</strain>
    </source>
</reference>
<dbReference type="Proteomes" id="UP000250088">
    <property type="component" value="Chromosome"/>
</dbReference>
<protein>
    <submittedName>
        <fullName evidence="1">Phage repressor protein</fullName>
    </submittedName>
</protein>
<keyword evidence="2" id="KW-1185">Reference proteome</keyword>
<dbReference type="EMBL" id="CP019893">
    <property type="protein sequence ID" value="ARS91926.1"/>
    <property type="molecule type" value="Genomic_DNA"/>
</dbReference>
<evidence type="ECO:0000313" key="1">
    <source>
        <dbReference type="EMBL" id="ARS91926.1"/>
    </source>
</evidence>
<name>A0A2Z2HX21_9EURY</name>
<dbReference type="Gene3D" id="1.10.10.10">
    <property type="entry name" value="Winged helix-like DNA-binding domain superfamily/Winged helix DNA-binding domain"/>
    <property type="match status" value="1"/>
</dbReference>
<accession>A0A2Z2HX21</accession>
<dbReference type="OrthoDB" id="285635at2157"/>
<organism evidence="1 2">
    <name type="scientific">Natrarchaeobaculum aegyptiacum</name>
    <dbReference type="NCBI Taxonomy" id="745377"/>
    <lineage>
        <taxon>Archaea</taxon>
        <taxon>Methanobacteriati</taxon>
        <taxon>Methanobacteriota</taxon>
        <taxon>Stenosarchaea group</taxon>
        <taxon>Halobacteria</taxon>
        <taxon>Halobacteriales</taxon>
        <taxon>Natrialbaceae</taxon>
        <taxon>Natrarchaeobaculum</taxon>
    </lineage>
</organism>
<proteinExistence type="predicted"/>
<gene>
    <name evidence="1" type="ORF">B1756_17935</name>
</gene>
<evidence type="ECO:0000313" key="2">
    <source>
        <dbReference type="Proteomes" id="UP000250088"/>
    </source>
</evidence>